<dbReference type="Proteomes" id="UP000220214">
    <property type="component" value="Chromosome 7"/>
</dbReference>
<evidence type="ECO:0000256" key="1">
    <source>
        <dbReference type="SAM" id="SignalP"/>
    </source>
</evidence>
<evidence type="ECO:0000313" key="3">
    <source>
        <dbReference type="EMBL" id="SCM20529.1"/>
    </source>
</evidence>
<gene>
    <name evidence="2" type="ORF">PBK173_000138400</name>
    <name evidence="4" type="ORF">PBNK65E_000131900</name>
    <name evidence="3" type="ORF">PBNK65NY_000131300</name>
    <name evidence="6" type="ORF">PBSP11A_000131300</name>
    <name evidence="5" type="ORF">PBSP11RLL_000131300</name>
</gene>
<dbReference type="EMBL" id="LT160027">
    <property type="protein sequence ID" value="CXI26768.1"/>
    <property type="molecule type" value="Genomic_DNA"/>
</dbReference>
<dbReference type="Proteomes" id="UP000219860">
    <property type="component" value="Chromosome 7"/>
</dbReference>
<evidence type="ECO:0000313" key="6">
    <source>
        <dbReference type="EMBL" id="SCO60591.1"/>
    </source>
</evidence>
<dbReference type="EMBL" id="LT608271">
    <property type="protein sequence ID" value="SCO59399.1"/>
    <property type="molecule type" value="Genomic_DNA"/>
</dbReference>
<dbReference type="OMA" id="MSCRETG"/>
<evidence type="ECO:0000313" key="7">
    <source>
        <dbReference type="Proteomes" id="UP000069549"/>
    </source>
</evidence>
<evidence type="ECO:0000313" key="5">
    <source>
        <dbReference type="EMBL" id="SCO59399.1"/>
    </source>
</evidence>
<dbReference type="OrthoDB" id="386648at2759"/>
<dbReference type="EMBL" id="LT614633">
    <property type="protein sequence ID" value="SCN24107.1"/>
    <property type="molecule type" value="Genomic_DNA"/>
</dbReference>
<dbReference type="Proteomes" id="UP000219974">
    <property type="component" value="Chromosome 7"/>
</dbReference>
<dbReference type="VEuPathDB" id="PlasmoDB:PBANKA_0719100"/>
<evidence type="ECO:0000313" key="8">
    <source>
        <dbReference type="Proteomes" id="UP000219860"/>
    </source>
</evidence>
<reference evidence="2 7" key="1">
    <citation type="submission" date="2016-02" db="EMBL/GenBank/DDBJ databases">
        <authorList>
            <consortium name="Pathogen Informatics"/>
        </authorList>
    </citation>
    <scope>NUCLEOTIDE SEQUENCE [LARGE SCALE GENOMIC DNA]</scope>
    <source>
        <strain evidence="2 7">K173</strain>
        <strain evidence="3 11">NK65 ny</strain>
        <strain evidence="4 10">NK65e</strain>
        <strain evidence="6 8">SP11 Antwerpcl1</strain>
        <strain evidence="5 9">SP11 RLL</strain>
    </source>
</reference>
<evidence type="ECO:0000313" key="4">
    <source>
        <dbReference type="EMBL" id="SCN24107.1"/>
    </source>
</evidence>
<sequence>MMFHKGKLCSLLFVALLLYFLQNDEEHFLKIVKCDITVARKIGNNYNKKNKHIGSKFSNQTNIGYKKENDIKKYILLINSKQKSYIISRFFLKPTKKDIFIRIVNKNKNQRNKKIFNLNNIEKKKKIYIMEKKVNNNFKNFTFLELRNHVLSKKSNVLSKETMDMSHNKNIPYNLENYNHNSFIDEEQNKNFDWNQLINYSMSCRETGCPNAYQMCIPFSDNKKNYDGKDIVSIILEHIGFADSLLKFYNGPIIDEYRYDFYYSCICKKYTTDNHCDESVE</sequence>
<evidence type="ECO:0000313" key="10">
    <source>
        <dbReference type="Proteomes" id="UP000220214"/>
    </source>
</evidence>
<evidence type="ECO:0000313" key="9">
    <source>
        <dbReference type="Proteomes" id="UP000219974"/>
    </source>
</evidence>
<dbReference type="Proteomes" id="UP000516480">
    <property type="component" value="Chromosome 7"/>
</dbReference>
<dbReference type="EMBL" id="LT608255">
    <property type="protein sequence ID" value="SCO60591.1"/>
    <property type="molecule type" value="Genomic_DNA"/>
</dbReference>
<evidence type="ECO:0000313" key="2">
    <source>
        <dbReference type="EMBL" id="CXI26768.1"/>
    </source>
</evidence>
<dbReference type="EMBL" id="LT608143">
    <property type="protein sequence ID" value="SCM20529.1"/>
    <property type="molecule type" value="Genomic_DNA"/>
</dbReference>
<evidence type="ECO:0000313" key="11">
    <source>
        <dbReference type="Proteomes" id="UP000516480"/>
    </source>
</evidence>
<keyword evidence="1" id="KW-0732">Signal</keyword>
<name>A0A0Y9VRP1_PLABE</name>
<feature type="chain" id="PRO_5014242891" evidence="1">
    <location>
        <begin position="24"/>
        <end position="281"/>
    </location>
</feature>
<feature type="signal peptide" evidence="1">
    <location>
        <begin position="1"/>
        <end position="23"/>
    </location>
</feature>
<protein>
    <submittedName>
        <fullName evidence="2">Uncharacterized protein</fullName>
    </submittedName>
</protein>
<organism evidence="2 7">
    <name type="scientific">Plasmodium berghei</name>
    <dbReference type="NCBI Taxonomy" id="5821"/>
    <lineage>
        <taxon>Eukaryota</taxon>
        <taxon>Sar</taxon>
        <taxon>Alveolata</taxon>
        <taxon>Apicomplexa</taxon>
        <taxon>Aconoidasida</taxon>
        <taxon>Haemosporida</taxon>
        <taxon>Plasmodiidae</taxon>
        <taxon>Plasmodium</taxon>
        <taxon>Plasmodium (Vinckeia)</taxon>
    </lineage>
</organism>
<accession>A0A0Y9VRP1</accession>
<proteinExistence type="predicted"/>
<dbReference type="AlphaFoldDB" id="A0A0Y9VRP1"/>
<dbReference type="Proteomes" id="UP000069549">
    <property type="component" value="Chromosome 7"/>
</dbReference>